<keyword evidence="1" id="KW-0472">Membrane</keyword>
<comment type="caution">
    <text evidence="2">The sequence shown here is derived from an EMBL/GenBank/DDBJ whole genome shotgun (WGS) entry which is preliminary data.</text>
</comment>
<sequence length="73" mass="8801">MSRGNKLRTLKTSRVNLFPFFTFSYRLLILYRNDHFFFARPFALFSITFFFKANNTHLKISEEMIQTGTSYFL</sequence>
<evidence type="ECO:0000256" key="1">
    <source>
        <dbReference type="SAM" id="Phobius"/>
    </source>
</evidence>
<proteinExistence type="predicted"/>
<gene>
    <name evidence="2" type="ORF">APZ42_025672</name>
</gene>
<reference evidence="2 3" key="1">
    <citation type="submission" date="2016-03" db="EMBL/GenBank/DDBJ databases">
        <title>EvidentialGene: Evidence-directed Construction of Genes on Genomes.</title>
        <authorList>
            <person name="Gilbert D.G."/>
            <person name="Choi J.-H."/>
            <person name="Mockaitis K."/>
            <person name="Colbourne J."/>
            <person name="Pfrender M."/>
        </authorList>
    </citation>
    <scope>NUCLEOTIDE SEQUENCE [LARGE SCALE GENOMIC DNA]</scope>
    <source>
        <strain evidence="2 3">Xinb3</strain>
        <tissue evidence="2">Complete organism</tissue>
    </source>
</reference>
<keyword evidence="3" id="KW-1185">Reference proteome</keyword>
<dbReference type="AlphaFoldDB" id="A0A162DCQ0"/>
<dbReference type="Proteomes" id="UP000076858">
    <property type="component" value="Unassembled WGS sequence"/>
</dbReference>
<evidence type="ECO:0000313" key="2">
    <source>
        <dbReference type="EMBL" id="KZS09974.1"/>
    </source>
</evidence>
<protein>
    <submittedName>
        <fullName evidence="2">Uncharacterized protein</fullName>
    </submittedName>
</protein>
<keyword evidence="1" id="KW-0812">Transmembrane</keyword>
<evidence type="ECO:0000313" key="3">
    <source>
        <dbReference type="Proteomes" id="UP000076858"/>
    </source>
</evidence>
<organism evidence="2 3">
    <name type="scientific">Daphnia magna</name>
    <dbReference type="NCBI Taxonomy" id="35525"/>
    <lineage>
        <taxon>Eukaryota</taxon>
        <taxon>Metazoa</taxon>
        <taxon>Ecdysozoa</taxon>
        <taxon>Arthropoda</taxon>
        <taxon>Crustacea</taxon>
        <taxon>Branchiopoda</taxon>
        <taxon>Diplostraca</taxon>
        <taxon>Cladocera</taxon>
        <taxon>Anomopoda</taxon>
        <taxon>Daphniidae</taxon>
        <taxon>Daphnia</taxon>
    </lineage>
</organism>
<feature type="transmembrane region" description="Helical" evidence="1">
    <location>
        <begin position="12"/>
        <end position="31"/>
    </location>
</feature>
<accession>A0A162DCQ0</accession>
<keyword evidence="1" id="KW-1133">Transmembrane helix</keyword>
<name>A0A162DCQ0_9CRUS</name>
<dbReference type="EMBL" id="LRGB01001934">
    <property type="protein sequence ID" value="KZS09974.1"/>
    <property type="molecule type" value="Genomic_DNA"/>
</dbReference>